<protein>
    <submittedName>
        <fullName evidence="6">B3 domain-containing protein</fullName>
    </submittedName>
</protein>
<dbReference type="CDD" id="cd10017">
    <property type="entry name" value="B3_DNA"/>
    <property type="match status" value="1"/>
</dbReference>
<organism evidence="6">
    <name type="scientific">Aegilops tauschii</name>
    <name type="common">Tausch's goatgrass</name>
    <name type="synonym">Aegilops squarrosa</name>
    <dbReference type="NCBI Taxonomy" id="37682"/>
    <lineage>
        <taxon>Eukaryota</taxon>
        <taxon>Viridiplantae</taxon>
        <taxon>Streptophyta</taxon>
        <taxon>Embryophyta</taxon>
        <taxon>Tracheophyta</taxon>
        <taxon>Spermatophyta</taxon>
        <taxon>Magnoliopsida</taxon>
        <taxon>Liliopsida</taxon>
        <taxon>Poales</taxon>
        <taxon>Poaceae</taxon>
        <taxon>BOP clade</taxon>
        <taxon>Pooideae</taxon>
        <taxon>Triticodae</taxon>
        <taxon>Triticeae</taxon>
        <taxon>Triticinae</taxon>
        <taxon>Aegilops</taxon>
    </lineage>
</organism>
<dbReference type="AlphaFoldDB" id="R7WAM2"/>
<dbReference type="InterPro" id="IPR044837">
    <property type="entry name" value="REM16-like"/>
</dbReference>
<proteinExistence type="predicted"/>
<dbReference type="PROSITE" id="PS50863">
    <property type="entry name" value="B3"/>
    <property type="match status" value="1"/>
</dbReference>
<evidence type="ECO:0000256" key="4">
    <source>
        <dbReference type="ARBA" id="ARBA00023163"/>
    </source>
</evidence>
<dbReference type="EnsemblPlants" id="EMT18693">
    <property type="protein sequence ID" value="EMT18693"/>
    <property type="gene ID" value="F775_22319"/>
</dbReference>
<dbReference type="PANTHER" id="PTHR31391">
    <property type="entry name" value="B3 DOMAIN-CONTAINING PROTEIN OS11G0197600-RELATED"/>
    <property type="match status" value="1"/>
</dbReference>
<name>R7WAM2_AEGTA</name>
<dbReference type="GO" id="GO:0005634">
    <property type="term" value="C:nucleus"/>
    <property type="evidence" value="ECO:0007669"/>
    <property type="project" value="UniProtKB-SubCell"/>
</dbReference>
<keyword evidence="3" id="KW-0238">DNA-binding</keyword>
<evidence type="ECO:0000256" key="1">
    <source>
        <dbReference type="ARBA" id="ARBA00004123"/>
    </source>
</evidence>
<keyword evidence="2" id="KW-0805">Transcription regulation</keyword>
<comment type="subcellular location">
    <subcellularLocation>
        <location evidence="1">Nucleus</location>
    </subcellularLocation>
</comment>
<dbReference type="PANTHER" id="PTHR31391:SF23">
    <property type="entry name" value="B3 DOMAIN-CONTAINING PROTEIN OS03G0619800"/>
    <property type="match status" value="1"/>
</dbReference>
<sequence length="395" mass="44050">MAATGPALGAGMRSWSEVRRQATAALASTHAARPRLRGEPAKPFLFARSDPKLTYERWAILARSAREWSSSEEITFVYAHKTMKSDDLPQEGPGHDNFLLGRPDIVPIQGHGSLLEYESVEPEDGQSPPETDCGLILRGCLSGAQSERLNALIQKVKPETVVFVAVMKNSDVQSPRPLLIISKERTLVEAAQFPHENGMPVTLQIPDKSEKWHPRFYMEKGEGMLAGGNVSPESDIHGFPHDSLDGKDTHSSEQPSLILPWRTSLTTTQRKIVDEKCQAIGSKYRLYVATLNSSSLQKKQFEFGQDYAHAVHLPAKTTDVILKSNGKDWETKMSCRKGNNNSNRWMLVSGWGDFMRGNEVREGGLVDGDMLLFELKSMNEKEITMEVHVVPRENL</sequence>
<accession>R7WAM2</accession>
<dbReference type="SUPFAM" id="SSF101936">
    <property type="entry name" value="DNA-binding pseudobarrel domain"/>
    <property type="match status" value="1"/>
</dbReference>
<dbReference type="GO" id="GO:0003677">
    <property type="term" value="F:DNA binding"/>
    <property type="evidence" value="ECO:0007669"/>
    <property type="project" value="UniProtKB-KW"/>
</dbReference>
<keyword evidence="5" id="KW-0539">Nucleus</keyword>
<evidence type="ECO:0000256" key="2">
    <source>
        <dbReference type="ARBA" id="ARBA00023015"/>
    </source>
</evidence>
<reference evidence="6" key="1">
    <citation type="submission" date="2015-06" db="UniProtKB">
        <authorList>
            <consortium name="EnsemblPlants"/>
        </authorList>
    </citation>
    <scope>IDENTIFICATION</scope>
</reference>
<dbReference type="Gene3D" id="2.40.330.10">
    <property type="entry name" value="DNA-binding pseudobarrel domain"/>
    <property type="match status" value="1"/>
</dbReference>
<dbReference type="InterPro" id="IPR003340">
    <property type="entry name" value="B3_DNA-bd"/>
</dbReference>
<dbReference type="InterPro" id="IPR015300">
    <property type="entry name" value="DNA-bd_pseudobarrel_sf"/>
</dbReference>
<evidence type="ECO:0000313" key="6">
    <source>
        <dbReference type="EnsemblPlants" id="EMT18693"/>
    </source>
</evidence>
<dbReference type="Pfam" id="PF02362">
    <property type="entry name" value="B3"/>
    <property type="match status" value="1"/>
</dbReference>
<evidence type="ECO:0000256" key="5">
    <source>
        <dbReference type="ARBA" id="ARBA00023242"/>
    </source>
</evidence>
<evidence type="ECO:0000256" key="3">
    <source>
        <dbReference type="ARBA" id="ARBA00023125"/>
    </source>
</evidence>
<keyword evidence="4" id="KW-0804">Transcription</keyword>